<organism evidence="1 2">
    <name type="scientific">Belnapia arida</name>
    <dbReference type="NCBI Taxonomy" id="2804533"/>
    <lineage>
        <taxon>Bacteria</taxon>
        <taxon>Pseudomonadati</taxon>
        <taxon>Pseudomonadota</taxon>
        <taxon>Alphaproteobacteria</taxon>
        <taxon>Acetobacterales</taxon>
        <taxon>Roseomonadaceae</taxon>
        <taxon>Belnapia</taxon>
    </lineage>
</organism>
<sequence length="82" mass="8858">MIDMSKIAEHMEVVGSDGEHVGTIDSVDSTRLKLTKQDPASGGQHRYLPFGAIARIEENVVHLSIPASEARGMTETRGNDPV</sequence>
<dbReference type="EMBL" id="JAETWB010000002">
    <property type="protein sequence ID" value="MBL6078163.1"/>
    <property type="molecule type" value="Genomic_DNA"/>
</dbReference>
<protein>
    <submittedName>
        <fullName evidence="1">DUF2171 domain-containing protein</fullName>
    </submittedName>
</protein>
<comment type="caution">
    <text evidence="1">The sequence shown here is derived from an EMBL/GenBank/DDBJ whole genome shotgun (WGS) entry which is preliminary data.</text>
</comment>
<keyword evidence="2" id="KW-1185">Reference proteome</keyword>
<name>A0ABS1U0F3_9PROT</name>
<reference evidence="1 2" key="1">
    <citation type="submission" date="2021-01" db="EMBL/GenBank/DDBJ databases">
        <title>Belnapia mucosa sp. nov. and Belnapia arida sp. nov., isolated from the Tabernas Desert (Almeria, Spain).</title>
        <authorList>
            <person name="Molina-Menor E."/>
            <person name="Vidal-Verdu A."/>
            <person name="Calonge A."/>
            <person name="Satari L."/>
            <person name="Pereto J."/>
            <person name="Porcar M."/>
        </authorList>
    </citation>
    <scope>NUCLEOTIDE SEQUENCE [LARGE SCALE GENOMIC DNA]</scope>
    <source>
        <strain evidence="1 2">T18</strain>
    </source>
</reference>
<dbReference type="InterPro" id="IPR018684">
    <property type="entry name" value="DUF2171"/>
</dbReference>
<evidence type="ECO:0000313" key="1">
    <source>
        <dbReference type="EMBL" id="MBL6078163.1"/>
    </source>
</evidence>
<accession>A0ABS1U0F3</accession>
<proteinExistence type="predicted"/>
<evidence type="ECO:0000313" key="2">
    <source>
        <dbReference type="Proteomes" id="UP000660885"/>
    </source>
</evidence>
<dbReference type="Proteomes" id="UP000660885">
    <property type="component" value="Unassembled WGS sequence"/>
</dbReference>
<dbReference type="Pfam" id="PF09939">
    <property type="entry name" value="DUF2171"/>
    <property type="match status" value="1"/>
</dbReference>
<dbReference type="RefSeq" id="WP_202831305.1">
    <property type="nucleotide sequence ID" value="NZ_JAETWB010000002.1"/>
</dbReference>
<gene>
    <name evidence="1" type="ORF">JMJ56_09105</name>
</gene>